<proteinExistence type="predicted"/>
<reference evidence="1 2" key="1">
    <citation type="journal article" date="2022" name="Int. J. Syst. Evol. Microbiol.">
        <title>Miniphocaeibacter halophilus sp. nov., an ammonium-tolerant acetate-producing bacterium isolated from a biogas system.</title>
        <authorList>
            <person name="Schnurer A."/>
            <person name="Singh A."/>
            <person name="Bi S."/>
            <person name="Qiao W."/>
            <person name="Westerholm M."/>
        </authorList>
    </citation>
    <scope>NUCLEOTIDE SEQUENCE [LARGE SCALE GENOMIC DNA]</scope>
    <source>
        <strain evidence="1 2">AMB_01</strain>
    </source>
</reference>
<name>A0AC61MSA5_9FIRM</name>
<organism evidence="1 2">
    <name type="scientific">Miniphocaeibacter halophilus</name>
    <dbReference type="NCBI Taxonomy" id="2931922"/>
    <lineage>
        <taxon>Bacteria</taxon>
        <taxon>Bacillati</taxon>
        <taxon>Bacillota</taxon>
        <taxon>Tissierellia</taxon>
        <taxon>Tissierellales</taxon>
        <taxon>Peptoniphilaceae</taxon>
        <taxon>Miniphocaeibacter</taxon>
    </lineage>
</organism>
<keyword evidence="2" id="KW-1185">Reference proteome</keyword>
<evidence type="ECO:0000313" key="1">
    <source>
        <dbReference type="EMBL" id="QQK08497.1"/>
    </source>
</evidence>
<accession>A0AC61MSA5</accession>
<gene>
    <name evidence="1" type="ORF">JFY71_02875</name>
</gene>
<dbReference type="Proteomes" id="UP000595814">
    <property type="component" value="Chromosome"/>
</dbReference>
<sequence>MKGLILKDLYYIRNNFKIIFIMIVFFGAIFIREETITMGIAMISFILANIGVGTITVDEKGNWNKYALTMPLTRKNVVIEKFLFINSLILLFFFLTSIIAFPIFNLLNLEMIITMVILLSILLIITNMQIFIAYKYGGEKTVIYIFGVFGTIAVLGFVLKKLFPNLLKSIINYIDSINLKVLGLSSITFALICVGIFFILTLNTVNNKEF</sequence>
<protein>
    <submittedName>
        <fullName evidence="1">ABC-2 transporter permease</fullName>
    </submittedName>
</protein>
<dbReference type="EMBL" id="CP066744">
    <property type="protein sequence ID" value="QQK08497.1"/>
    <property type="molecule type" value="Genomic_DNA"/>
</dbReference>
<evidence type="ECO:0000313" key="2">
    <source>
        <dbReference type="Proteomes" id="UP000595814"/>
    </source>
</evidence>